<evidence type="ECO:0000313" key="2">
    <source>
        <dbReference type="EMBL" id="TWE01647.1"/>
    </source>
</evidence>
<keyword evidence="1" id="KW-0472">Membrane</keyword>
<evidence type="ECO:0000313" key="3">
    <source>
        <dbReference type="Proteomes" id="UP000319671"/>
    </source>
</evidence>
<organism evidence="2 3">
    <name type="scientific">Neobacillus bataviensis</name>
    <dbReference type="NCBI Taxonomy" id="220685"/>
    <lineage>
        <taxon>Bacteria</taxon>
        <taxon>Bacillati</taxon>
        <taxon>Bacillota</taxon>
        <taxon>Bacilli</taxon>
        <taxon>Bacillales</taxon>
        <taxon>Bacillaceae</taxon>
        <taxon>Neobacillus</taxon>
    </lineage>
</organism>
<dbReference type="EMBL" id="VIVN01000005">
    <property type="protein sequence ID" value="TWE01647.1"/>
    <property type="molecule type" value="Genomic_DNA"/>
</dbReference>
<gene>
    <name evidence="2" type="ORF">FB550_10512</name>
</gene>
<keyword evidence="3" id="KW-1185">Reference proteome</keyword>
<accession>A0A561DE54</accession>
<dbReference type="AlphaFoldDB" id="A0A561DE54"/>
<keyword evidence="1" id="KW-1133">Transmembrane helix</keyword>
<feature type="transmembrane region" description="Helical" evidence="1">
    <location>
        <begin position="6"/>
        <end position="30"/>
    </location>
</feature>
<comment type="caution">
    <text evidence="2">The sequence shown here is derived from an EMBL/GenBank/DDBJ whole genome shotgun (WGS) entry which is preliminary data.</text>
</comment>
<proteinExistence type="predicted"/>
<evidence type="ECO:0000256" key="1">
    <source>
        <dbReference type="SAM" id="Phobius"/>
    </source>
</evidence>
<sequence length="45" mass="5310">MFNQKVLRLLLGSTILSTIFSVTMLALTVYHHQKIQQMIKEYSRQ</sequence>
<keyword evidence="1" id="KW-0812">Transmembrane</keyword>
<name>A0A561DE54_9BACI</name>
<dbReference type="Proteomes" id="UP000319671">
    <property type="component" value="Unassembled WGS sequence"/>
</dbReference>
<reference evidence="2 3" key="1">
    <citation type="submission" date="2019-06" db="EMBL/GenBank/DDBJ databases">
        <title>Sorghum-associated microbial communities from plants grown in Nebraska, USA.</title>
        <authorList>
            <person name="Schachtman D."/>
        </authorList>
    </citation>
    <scope>NUCLEOTIDE SEQUENCE [LARGE SCALE GENOMIC DNA]</scope>
    <source>
        <strain evidence="2 3">2482</strain>
    </source>
</reference>
<protein>
    <submittedName>
        <fullName evidence="2">Uncharacterized protein</fullName>
    </submittedName>
</protein>